<evidence type="ECO:0000313" key="2">
    <source>
        <dbReference type="EMBL" id="DAF53115.1"/>
    </source>
</evidence>
<reference evidence="2" key="1">
    <citation type="journal article" date="2021" name="Proc. Natl. Acad. Sci. U.S.A.">
        <title>A Catalog of Tens of Thousands of Viruses from Human Metagenomes Reveals Hidden Associations with Chronic Diseases.</title>
        <authorList>
            <person name="Tisza M.J."/>
            <person name="Buck C.B."/>
        </authorList>
    </citation>
    <scope>NUCLEOTIDE SEQUENCE</scope>
    <source>
        <strain evidence="2">CtLdn10</strain>
    </source>
</reference>
<sequence length="56" mass="6511">MVSLENKKQKRHTGGINPSNVPINQILIYFGWKYITFLKGCLPYIFSNSKKTHLNE</sequence>
<accession>A0A8S5SQM9</accession>
<protein>
    <submittedName>
        <fullName evidence="2">Uncharacterized protein</fullName>
    </submittedName>
</protein>
<feature type="region of interest" description="Disordered" evidence="1">
    <location>
        <begin position="1"/>
        <end position="20"/>
    </location>
</feature>
<evidence type="ECO:0000256" key="1">
    <source>
        <dbReference type="SAM" id="MobiDB-lite"/>
    </source>
</evidence>
<organism evidence="2">
    <name type="scientific">Siphoviridae sp. ctLdn10</name>
    <dbReference type="NCBI Taxonomy" id="2827847"/>
    <lineage>
        <taxon>Viruses</taxon>
        <taxon>Duplodnaviria</taxon>
        <taxon>Heunggongvirae</taxon>
        <taxon>Uroviricota</taxon>
        <taxon>Caudoviricetes</taxon>
    </lineage>
</organism>
<dbReference type="EMBL" id="BK032647">
    <property type="protein sequence ID" value="DAF53115.1"/>
    <property type="molecule type" value="Genomic_DNA"/>
</dbReference>
<proteinExistence type="predicted"/>
<name>A0A8S5SQM9_9CAUD</name>